<keyword evidence="4" id="KW-0460">Magnesium</keyword>
<evidence type="ECO:0000313" key="11">
    <source>
        <dbReference type="Proteomes" id="UP000274046"/>
    </source>
</evidence>
<evidence type="ECO:0000313" key="10">
    <source>
        <dbReference type="EMBL" id="RNL54231.1"/>
    </source>
</evidence>
<name>A0A3N0BX26_9SPHI</name>
<dbReference type="PANTHER" id="PTHR31212:SF4">
    <property type="entry name" value="ALPHA-KETOGLUTARATE-DEPENDENT DIOXYGENASE ALKB HOMOLOG 3"/>
    <property type="match status" value="1"/>
</dbReference>
<dbReference type="SUPFAM" id="SSF51197">
    <property type="entry name" value="Clavaminate synthase-like"/>
    <property type="match status" value="1"/>
</dbReference>
<protein>
    <submittedName>
        <fullName evidence="10">Alpha-ketoglutarate-dependent dioxygenase AlkB</fullName>
    </submittedName>
</protein>
<comment type="cofactor">
    <cofactor evidence="1">
        <name>Fe(2+)</name>
        <dbReference type="ChEBI" id="CHEBI:29033"/>
    </cofactor>
</comment>
<evidence type="ECO:0000256" key="6">
    <source>
        <dbReference type="ARBA" id="ARBA00023002"/>
    </source>
</evidence>
<dbReference type="Proteomes" id="UP000274046">
    <property type="component" value="Unassembled WGS sequence"/>
</dbReference>
<evidence type="ECO:0000256" key="2">
    <source>
        <dbReference type="ARBA" id="ARBA00022723"/>
    </source>
</evidence>
<reference evidence="10 11" key="1">
    <citation type="submission" date="2018-10" db="EMBL/GenBank/DDBJ databases">
        <title>Genome sequencing of Pedobacter jejuensis TNB23.</title>
        <authorList>
            <person name="Cho Y.-J."/>
            <person name="Cho A."/>
            <person name="Kim O.-S."/>
        </authorList>
    </citation>
    <scope>NUCLEOTIDE SEQUENCE [LARGE SCALE GENOMIC DNA]</scope>
    <source>
        <strain evidence="10 11">TNB23</strain>
    </source>
</reference>
<keyword evidence="7" id="KW-0408">Iron</keyword>
<accession>A0A3N0BX26</accession>
<evidence type="ECO:0000256" key="3">
    <source>
        <dbReference type="ARBA" id="ARBA00022763"/>
    </source>
</evidence>
<dbReference type="PROSITE" id="PS51471">
    <property type="entry name" value="FE2OG_OXY"/>
    <property type="match status" value="1"/>
</dbReference>
<dbReference type="GO" id="GO:0032451">
    <property type="term" value="F:demethylase activity"/>
    <property type="evidence" value="ECO:0007669"/>
    <property type="project" value="UniProtKB-ARBA"/>
</dbReference>
<dbReference type="GO" id="GO:0046872">
    <property type="term" value="F:metal ion binding"/>
    <property type="evidence" value="ECO:0007669"/>
    <property type="project" value="UniProtKB-KW"/>
</dbReference>
<evidence type="ECO:0000256" key="1">
    <source>
        <dbReference type="ARBA" id="ARBA00001954"/>
    </source>
</evidence>
<keyword evidence="8" id="KW-0234">DNA repair</keyword>
<evidence type="ECO:0000256" key="8">
    <source>
        <dbReference type="ARBA" id="ARBA00023204"/>
    </source>
</evidence>
<evidence type="ECO:0000256" key="7">
    <source>
        <dbReference type="ARBA" id="ARBA00023004"/>
    </source>
</evidence>
<keyword evidence="2" id="KW-0479">Metal-binding</keyword>
<gene>
    <name evidence="10" type="ORF">D7004_09070</name>
</gene>
<dbReference type="InterPro" id="IPR005123">
    <property type="entry name" value="Oxoglu/Fe-dep_dioxygenase_dom"/>
</dbReference>
<dbReference type="Gene3D" id="2.60.120.590">
    <property type="entry name" value="Alpha-ketoglutarate-dependent dioxygenase AlkB-like"/>
    <property type="match status" value="1"/>
</dbReference>
<comment type="caution">
    <text evidence="10">The sequence shown here is derived from an EMBL/GenBank/DDBJ whole genome shotgun (WGS) entry which is preliminary data.</text>
</comment>
<evidence type="ECO:0000256" key="4">
    <source>
        <dbReference type="ARBA" id="ARBA00022842"/>
    </source>
</evidence>
<dbReference type="InterPro" id="IPR037151">
    <property type="entry name" value="AlkB-like_sf"/>
</dbReference>
<feature type="domain" description="Fe2OG dioxygenase" evidence="9">
    <location>
        <begin position="104"/>
        <end position="201"/>
    </location>
</feature>
<proteinExistence type="predicted"/>
<keyword evidence="3" id="KW-0227">DNA damage</keyword>
<dbReference type="RefSeq" id="WP_123205548.1">
    <property type="nucleotide sequence ID" value="NZ_RBEE01000012.1"/>
</dbReference>
<keyword evidence="5 10" id="KW-0223">Dioxygenase</keyword>
<dbReference type="AlphaFoldDB" id="A0A3N0BX26"/>
<dbReference type="FunFam" id="2.60.120.590:FF:000004">
    <property type="entry name" value="DNA oxidative demethylase ALKBH2"/>
    <property type="match status" value="1"/>
</dbReference>
<dbReference type="GO" id="GO:0140097">
    <property type="term" value="F:catalytic activity, acting on DNA"/>
    <property type="evidence" value="ECO:0007669"/>
    <property type="project" value="UniProtKB-ARBA"/>
</dbReference>
<dbReference type="GO" id="GO:0006307">
    <property type="term" value="P:DNA alkylation repair"/>
    <property type="evidence" value="ECO:0007669"/>
    <property type="project" value="InterPro"/>
</dbReference>
<dbReference type="GO" id="GO:0016705">
    <property type="term" value="F:oxidoreductase activity, acting on paired donors, with incorporation or reduction of molecular oxygen"/>
    <property type="evidence" value="ECO:0007669"/>
    <property type="project" value="UniProtKB-ARBA"/>
</dbReference>
<dbReference type="InterPro" id="IPR032854">
    <property type="entry name" value="ALKBH3"/>
</dbReference>
<evidence type="ECO:0000259" key="9">
    <source>
        <dbReference type="PROSITE" id="PS51471"/>
    </source>
</evidence>
<keyword evidence="11" id="KW-1185">Reference proteome</keyword>
<dbReference type="Pfam" id="PF13532">
    <property type="entry name" value="2OG-FeII_Oxy_2"/>
    <property type="match status" value="1"/>
</dbReference>
<dbReference type="PANTHER" id="PTHR31212">
    <property type="entry name" value="ALPHA-KETOGLUTARATE-DEPENDENT DIOXYGENASE ALKB HOMOLOG 3"/>
    <property type="match status" value="1"/>
</dbReference>
<dbReference type="EMBL" id="RBEE01000012">
    <property type="protein sequence ID" value="RNL54231.1"/>
    <property type="molecule type" value="Genomic_DNA"/>
</dbReference>
<sequence length="208" mass="23775">MDLFGNTINSNTNLLPYGGTVKYYGKLFSQIEANQYFDVLWNTINWKNDEAFIMGKHLITKRKVAWYGDREYSYTYSKASKTALPWTPELLAIKKIAEEKTGTTFNSCLLNLYHNGDEGMAYHSDDEKALAKNATIASISFGAERKFLLKHKQTKETIGILLANGSLLVMADETQTNWLHRLPTTKKVSQPRINLTFRTMNDTSYQTH</sequence>
<dbReference type="GO" id="GO:0016787">
    <property type="term" value="F:hydrolase activity"/>
    <property type="evidence" value="ECO:0007669"/>
    <property type="project" value="UniProtKB-ARBA"/>
</dbReference>
<dbReference type="OrthoDB" id="190276at2"/>
<evidence type="ECO:0000256" key="5">
    <source>
        <dbReference type="ARBA" id="ARBA00022964"/>
    </source>
</evidence>
<dbReference type="InterPro" id="IPR027450">
    <property type="entry name" value="AlkB-like"/>
</dbReference>
<organism evidence="10 11">
    <name type="scientific">Pedobacter jejuensis</name>
    <dbReference type="NCBI Taxonomy" id="1268550"/>
    <lineage>
        <taxon>Bacteria</taxon>
        <taxon>Pseudomonadati</taxon>
        <taxon>Bacteroidota</taxon>
        <taxon>Sphingobacteriia</taxon>
        <taxon>Sphingobacteriales</taxon>
        <taxon>Sphingobacteriaceae</taxon>
        <taxon>Pedobacter</taxon>
    </lineage>
</organism>
<dbReference type="GO" id="GO:0051213">
    <property type="term" value="F:dioxygenase activity"/>
    <property type="evidence" value="ECO:0007669"/>
    <property type="project" value="UniProtKB-KW"/>
</dbReference>
<keyword evidence="6" id="KW-0560">Oxidoreductase</keyword>